<dbReference type="RefSeq" id="WP_222876266.1">
    <property type="nucleotide sequence ID" value="NZ_AP023361.1"/>
</dbReference>
<organism evidence="1 2">
    <name type="scientific">Terrihabitans soli</name>
    <dbReference type="NCBI Taxonomy" id="708113"/>
    <lineage>
        <taxon>Bacteria</taxon>
        <taxon>Pseudomonadati</taxon>
        <taxon>Pseudomonadota</taxon>
        <taxon>Alphaproteobacteria</taxon>
        <taxon>Hyphomicrobiales</taxon>
        <taxon>Terrihabitans</taxon>
    </lineage>
</organism>
<evidence type="ECO:0000313" key="2">
    <source>
        <dbReference type="Proteomes" id="UP000515317"/>
    </source>
</evidence>
<reference evidence="1 2" key="1">
    <citation type="submission" date="2020-08" db="EMBL/GenBank/DDBJ databases">
        <title>Genome sequence of Rhizobiales bacterium strain IZ6.</title>
        <authorList>
            <person name="Nakai R."/>
            <person name="Naganuma T."/>
        </authorList>
    </citation>
    <scope>NUCLEOTIDE SEQUENCE [LARGE SCALE GENOMIC DNA]</scope>
    <source>
        <strain evidence="1 2">IZ6</strain>
    </source>
</reference>
<gene>
    <name evidence="1" type="ORF">IZ6_02980</name>
</gene>
<keyword evidence="2" id="KW-1185">Reference proteome</keyword>
<proteinExistence type="predicted"/>
<dbReference type="AlphaFoldDB" id="A0A6S6QEM3"/>
<accession>A0A6S6QEM3</accession>
<dbReference type="EMBL" id="AP023361">
    <property type="protein sequence ID" value="BCJ89563.1"/>
    <property type="molecule type" value="Genomic_DNA"/>
</dbReference>
<name>A0A6S6QEM3_9HYPH</name>
<sequence>MPFGVAKNGMRMYVPTWQMNPGAAMKAANKAAADSYYANASALGGNFFSAMGDQTSGMMEITTKITTARLQADFSKKLAQAKAGLDVTI</sequence>
<dbReference type="KEGG" id="tso:IZ6_02980"/>
<protein>
    <submittedName>
        <fullName evidence="1">Uncharacterized protein</fullName>
    </submittedName>
</protein>
<dbReference type="Proteomes" id="UP000515317">
    <property type="component" value="Chromosome"/>
</dbReference>
<evidence type="ECO:0000313" key="1">
    <source>
        <dbReference type="EMBL" id="BCJ89563.1"/>
    </source>
</evidence>